<dbReference type="Proteomes" id="UP000807353">
    <property type="component" value="Unassembled WGS sequence"/>
</dbReference>
<proteinExistence type="predicted"/>
<comment type="caution">
    <text evidence="1">The sequence shown here is derived from an EMBL/GenBank/DDBJ whole genome shotgun (WGS) entry which is preliminary data.</text>
</comment>
<name>A0A9P5YAM7_9AGAR</name>
<gene>
    <name evidence="1" type="ORF">BDZ94DRAFT_1254843</name>
</gene>
<reference evidence="1" key="1">
    <citation type="submission" date="2020-11" db="EMBL/GenBank/DDBJ databases">
        <authorList>
            <consortium name="DOE Joint Genome Institute"/>
            <person name="Ahrendt S."/>
            <person name="Riley R."/>
            <person name="Andreopoulos W."/>
            <person name="Labutti K."/>
            <person name="Pangilinan J."/>
            <person name="Ruiz-Duenas F.J."/>
            <person name="Barrasa J.M."/>
            <person name="Sanchez-Garcia M."/>
            <person name="Camarero S."/>
            <person name="Miyauchi S."/>
            <person name="Serrano A."/>
            <person name="Linde D."/>
            <person name="Babiker R."/>
            <person name="Drula E."/>
            <person name="Ayuso-Fernandez I."/>
            <person name="Pacheco R."/>
            <person name="Padilla G."/>
            <person name="Ferreira P."/>
            <person name="Barriuso J."/>
            <person name="Kellner H."/>
            <person name="Castanera R."/>
            <person name="Alfaro M."/>
            <person name="Ramirez L."/>
            <person name="Pisabarro A.G."/>
            <person name="Kuo A."/>
            <person name="Tritt A."/>
            <person name="Lipzen A."/>
            <person name="He G."/>
            <person name="Yan M."/>
            <person name="Ng V."/>
            <person name="Cullen D."/>
            <person name="Martin F."/>
            <person name="Rosso M.-N."/>
            <person name="Henrissat B."/>
            <person name="Hibbett D."/>
            <person name="Martinez A.T."/>
            <person name="Grigoriev I.V."/>
        </authorList>
    </citation>
    <scope>NUCLEOTIDE SEQUENCE</scope>
    <source>
        <strain evidence="1">CBS 247.69</strain>
    </source>
</reference>
<accession>A0A9P5YAM7</accession>
<keyword evidence="2" id="KW-1185">Reference proteome</keyword>
<evidence type="ECO:0000313" key="1">
    <source>
        <dbReference type="EMBL" id="KAF9465225.1"/>
    </source>
</evidence>
<protein>
    <submittedName>
        <fullName evidence="1">Uncharacterized protein</fullName>
    </submittedName>
</protein>
<evidence type="ECO:0000313" key="2">
    <source>
        <dbReference type="Proteomes" id="UP000807353"/>
    </source>
</evidence>
<sequence length="53" mass="6064">MGRQSTLNGPQTRGTLRLHTWKFTLKNSNPPLWDHFLYECETASTPSSLIPPH</sequence>
<dbReference type="EMBL" id="MU150249">
    <property type="protein sequence ID" value="KAF9465225.1"/>
    <property type="molecule type" value="Genomic_DNA"/>
</dbReference>
<dbReference type="AlphaFoldDB" id="A0A9P5YAM7"/>
<organism evidence="1 2">
    <name type="scientific">Collybia nuda</name>
    <dbReference type="NCBI Taxonomy" id="64659"/>
    <lineage>
        <taxon>Eukaryota</taxon>
        <taxon>Fungi</taxon>
        <taxon>Dikarya</taxon>
        <taxon>Basidiomycota</taxon>
        <taxon>Agaricomycotina</taxon>
        <taxon>Agaricomycetes</taxon>
        <taxon>Agaricomycetidae</taxon>
        <taxon>Agaricales</taxon>
        <taxon>Tricholomatineae</taxon>
        <taxon>Clitocybaceae</taxon>
        <taxon>Collybia</taxon>
    </lineage>
</organism>